<feature type="transmembrane region" description="Helical" evidence="3">
    <location>
        <begin position="12"/>
        <end position="34"/>
    </location>
</feature>
<accession>A0ABN2I365</accession>
<evidence type="ECO:0000256" key="1">
    <source>
        <dbReference type="ARBA" id="ARBA00022801"/>
    </source>
</evidence>
<feature type="region of interest" description="Disordered" evidence="2">
    <location>
        <begin position="98"/>
        <end position="119"/>
    </location>
</feature>
<evidence type="ECO:0000313" key="4">
    <source>
        <dbReference type="EMBL" id="GAA1697864.1"/>
    </source>
</evidence>
<organism evidence="4 5">
    <name type="scientific">Fodinicola feengrottensis</name>
    <dbReference type="NCBI Taxonomy" id="435914"/>
    <lineage>
        <taxon>Bacteria</taxon>
        <taxon>Bacillati</taxon>
        <taxon>Actinomycetota</taxon>
        <taxon>Actinomycetes</taxon>
        <taxon>Mycobacteriales</taxon>
        <taxon>Fodinicola</taxon>
    </lineage>
</organism>
<dbReference type="InterPro" id="IPR023365">
    <property type="entry name" value="Sortase_dom-sf"/>
</dbReference>
<comment type="caution">
    <text evidence="4">The sequence shown here is derived from an EMBL/GenBank/DDBJ whole genome shotgun (WGS) entry which is preliminary data.</text>
</comment>
<reference evidence="4 5" key="1">
    <citation type="journal article" date="2019" name="Int. J. Syst. Evol. Microbiol.">
        <title>The Global Catalogue of Microorganisms (GCM) 10K type strain sequencing project: providing services to taxonomists for standard genome sequencing and annotation.</title>
        <authorList>
            <consortium name="The Broad Institute Genomics Platform"/>
            <consortium name="The Broad Institute Genome Sequencing Center for Infectious Disease"/>
            <person name="Wu L."/>
            <person name="Ma J."/>
        </authorList>
    </citation>
    <scope>NUCLEOTIDE SEQUENCE [LARGE SCALE GENOMIC DNA]</scope>
    <source>
        <strain evidence="4 5">JCM 14718</strain>
    </source>
</reference>
<proteinExistence type="predicted"/>
<keyword evidence="3" id="KW-0472">Membrane</keyword>
<protein>
    <submittedName>
        <fullName evidence="4">Class E sortase</fullName>
    </submittedName>
</protein>
<keyword evidence="1" id="KW-0378">Hydrolase</keyword>
<keyword evidence="5" id="KW-1185">Reference proteome</keyword>
<feature type="transmembrane region" description="Helical" evidence="3">
    <location>
        <begin position="228"/>
        <end position="250"/>
    </location>
</feature>
<dbReference type="EMBL" id="BAAANY010000020">
    <property type="protein sequence ID" value="GAA1697864.1"/>
    <property type="molecule type" value="Genomic_DNA"/>
</dbReference>
<feature type="transmembrane region" description="Helical" evidence="3">
    <location>
        <begin position="257"/>
        <end position="278"/>
    </location>
</feature>
<dbReference type="InterPro" id="IPR042003">
    <property type="entry name" value="Sortase_E"/>
</dbReference>
<dbReference type="Gene3D" id="2.40.260.10">
    <property type="entry name" value="Sortase"/>
    <property type="match status" value="1"/>
</dbReference>
<name>A0ABN2I365_9ACTN</name>
<sequence>MPAPVRLSRARLVTAVCGWGVLIIVGMLVAAGPLGALSESRAQHGLLADFRQQVTNSAAAAQSPLGAIVPTKPAEPGTAVALLQIPRLGLQRVVVEGASPTDTQSGPGHVSGTAGPGQPGNSAIVGRAAGYGAAFADLGKLRAGDDIVVTTTQGQSVYRVTRPPAVNSGDVLGKSADNRLTLISSASWWPWSADPLVVTATMRDLSFSPTPQQGRSLATDGRMGDPGAYGWLVIDFVLLVAAAAIAVFLYRRWLPRATYLLTCPVLVALIVLSTDTFLRTLPAWI</sequence>
<dbReference type="InterPro" id="IPR005754">
    <property type="entry name" value="Sortase"/>
</dbReference>
<dbReference type="SUPFAM" id="SSF63817">
    <property type="entry name" value="Sortase"/>
    <property type="match status" value="1"/>
</dbReference>
<evidence type="ECO:0000256" key="2">
    <source>
        <dbReference type="SAM" id="MobiDB-lite"/>
    </source>
</evidence>
<dbReference type="Proteomes" id="UP001500618">
    <property type="component" value="Unassembled WGS sequence"/>
</dbReference>
<keyword evidence="3" id="KW-1133">Transmembrane helix</keyword>
<gene>
    <name evidence="4" type="ORF">GCM10009765_54120</name>
</gene>
<evidence type="ECO:0000313" key="5">
    <source>
        <dbReference type="Proteomes" id="UP001500618"/>
    </source>
</evidence>
<keyword evidence="3" id="KW-0812">Transmembrane</keyword>
<dbReference type="Pfam" id="PF04203">
    <property type="entry name" value="Sortase"/>
    <property type="match status" value="1"/>
</dbReference>
<dbReference type="CDD" id="cd05830">
    <property type="entry name" value="Sortase_E"/>
    <property type="match status" value="1"/>
</dbReference>
<evidence type="ECO:0000256" key="3">
    <source>
        <dbReference type="SAM" id="Phobius"/>
    </source>
</evidence>